<evidence type="ECO:0000256" key="11">
    <source>
        <dbReference type="SAM" id="SignalP"/>
    </source>
</evidence>
<dbReference type="InterPro" id="IPR036465">
    <property type="entry name" value="vWFA_dom_sf"/>
</dbReference>
<dbReference type="InterPro" id="IPR013694">
    <property type="entry name" value="VIT"/>
</dbReference>
<keyword evidence="6" id="KW-0722">Serine protease inhibitor</keyword>
<protein>
    <recommendedName>
        <fullName evidence="10">Inter-alpha-trypsin inhibitor heavy chain H3</fullName>
    </recommendedName>
</protein>
<keyword evidence="15" id="KW-1185">Reference proteome</keyword>
<evidence type="ECO:0000259" key="13">
    <source>
        <dbReference type="PROSITE" id="PS51468"/>
    </source>
</evidence>
<reference evidence="14 15" key="1">
    <citation type="submission" date="2021-06" db="EMBL/GenBank/DDBJ databases">
        <title>Chromosome-level genome assembly of the red-tail catfish (Hemibagrus wyckioides).</title>
        <authorList>
            <person name="Shao F."/>
        </authorList>
    </citation>
    <scope>NUCLEOTIDE SEQUENCE [LARGE SCALE GENOMIC DNA]</scope>
    <source>
        <strain evidence="14">EC202008001</strain>
        <tissue evidence="14">Blood</tissue>
    </source>
</reference>
<dbReference type="CDD" id="cd01461">
    <property type="entry name" value="vWA_interalpha_trypsin_inhibitor"/>
    <property type="match status" value="1"/>
</dbReference>
<dbReference type="Gene3D" id="3.40.50.410">
    <property type="entry name" value="von Willebrand factor, type A domain"/>
    <property type="match status" value="1"/>
</dbReference>
<keyword evidence="8" id="KW-0325">Glycoprotein</keyword>
<dbReference type="Pfam" id="PF00092">
    <property type="entry name" value="VWA"/>
    <property type="match status" value="1"/>
</dbReference>
<evidence type="ECO:0000256" key="9">
    <source>
        <dbReference type="ARBA" id="ARBA00037051"/>
    </source>
</evidence>
<evidence type="ECO:0000256" key="5">
    <source>
        <dbReference type="ARBA" id="ARBA00022729"/>
    </source>
</evidence>
<dbReference type="AlphaFoldDB" id="A0A9D3SH18"/>
<gene>
    <name evidence="14" type="ORF">KOW79_017692</name>
</gene>
<proteinExistence type="inferred from homology"/>
<keyword evidence="7" id="KW-0654">Proteoglycan</keyword>
<dbReference type="Proteomes" id="UP000824219">
    <property type="component" value="Linkage Group LG21"/>
</dbReference>
<dbReference type="EMBL" id="JAHKSW010000021">
    <property type="protein sequence ID" value="KAG7319218.1"/>
    <property type="molecule type" value="Genomic_DNA"/>
</dbReference>
<evidence type="ECO:0000256" key="3">
    <source>
        <dbReference type="ARBA" id="ARBA00022525"/>
    </source>
</evidence>
<evidence type="ECO:0000313" key="15">
    <source>
        <dbReference type="Proteomes" id="UP000824219"/>
    </source>
</evidence>
<comment type="function">
    <text evidence="9">May act as a carrier of hyaluronan in serum or as a binding protein between hyaluronan and other matrix protein, including those on cell surfaces in tissues to regulate the localization, synthesis and degradation of hyaluronan which are essential to cells undergoing biological processes.</text>
</comment>
<dbReference type="SUPFAM" id="SSF53300">
    <property type="entry name" value="vWA-like"/>
    <property type="match status" value="1"/>
</dbReference>
<dbReference type="InterPro" id="IPR002035">
    <property type="entry name" value="VWF_A"/>
</dbReference>
<dbReference type="SMART" id="SM00327">
    <property type="entry name" value="VWA"/>
    <property type="match status" value="1"/>
</dbReference>
<evidence type="ECO:0000256" key="1">
    <source>
        <dbReference type="ARBA" id="ARBA00004613"/>
    </source>
</evidence>
<dbReference type="PANTHER" id="PTHR10338">
    <property type="entry name" value="INTER-ALPHA-TRYPSIN INHIBITOR HEAVY CHAIN FAMILY MEMBER"/>
    <property type="match status" value="1"/>
</dbReference>
<dbReference type="InterPro" id="IPR010600">
    <property type="entry name" value="ITI_HC_C"/>
</dbReference>
<comment type="subcellular location">
    <subcellularLocation>
        <location evidence="1">Secreted</location>
    </subcellularLocation>
</comment>
<feature type="domain" description="VIT" evidence="13">
    <location>
        <begin position="41"/>
        <end position="170"/>
    </location>
</feature>
<dbReference type="PROSITE" id="PS51468">
    <property type="entry name" value="VIT"/>
    <property type="match status" value="1"/>
</dbReference>
<feature type="domain" description="VWFA" evidence="12">
    <location>
        <begin position="296"/>
        <end position="479"/>
    </location>
</feature>
<evidence type="ECO:0000256" key="7">
    <source>
        <dbReference type="ARBA" id="ARBA00022974"/>
    </source>
</evidence>
<dbReference type="FunFam" id="3.40.50.410:FF:000013">
    <property type="entry name" value="inter-alpha-trypsin inhibitor heavy chain H2"/>
    <property type="match status" value="1"/>
</dbReference>
<dbReference type="SMART" id="SM00609">
    <property type="entry name" value="VIT"/>
    <property type="match status" value="1"/>
</dbReference>
<dbReference type="GO" id="GO:0004867">
    <property type="term" value="F:serine-type endopeptidase inhibitor activity"/>
    <property type="evidence" value="ECO:0007669"/>
    <property type="project" value="UniProtKB-KW"/>
</dbReference>
<dbReference type="InterPro" id="IPR050934">
    <property type="entry name" value="ITIH"/>
</dbReference>
<evidence type="ECO:0000256" key="4">
    <source>
        <dbReference type="ARBA" id="ARBA00022690"/>
    </source>
</evidence>
<accession>A0A9D3SH18</accession>
<sequence length="907" mass="101672">MSTVWTVLLICISVYLCLPPGSGGALVISRNNEQQESEGNPGKLIKKRSVKTAEIELQNVKIECTVTSRFAHTVMTSTALNKANVSQEVFFEVELPKTAFITNFSMEIDGKTYVGNVKEKEKAKKQYEAAVSSGQTAGIVKASGRKMEKFSVSVNIAANSNVIFTLTYEELLHRRLGKYELMIRVKPKQLVQHFEIVADVYEPQGIAFLNAHGTFITNELLPLVEKTVTDKRAHVSFSPTLDQQRKCPDCDGTLIDGDFYINYDVSRVQDLGDIQIVNGYFVHFFAPATLPKLPKNVVFVIDRSGSMSGTKMQQTHEALQTILNDLHEEDHFGFVTFASDVTTWRPSLTKATKENVKIAEDFVKTIIALGGTNINDPLLFAVKMLKDAKEHKTVPENSASIIILLTDGDPNSGEVNQEKIQENVQNAIGGNMTLFCLGFGYDVRYVFLDVMAKQNNGLARRIYEGSDAVLQLQGFYDEISSILLSDVNFHYPENSVNSVTSSYFKQLFNGSEIVVAGRLNDLEMNDFPVEVHAQSLDDEFVLKGQASVQDWNTIFPDQDYIFGDFTERLWAYLTIQNLLDKIEKGSPEEKQNVTAEALELSLKYNFVTPLTSMVVTKPKTEEKPEDTLIADKLTEDQRKDAPQVPASSYNYRTYTAPVLNWVDSDPHFIIEFADQNDALCFNINDKPGTIFNLIKDPLIGVTVNGQTIGDKKVDPENTMNTYFGSFGIVHAKFGIRLLVTTQYILVSEKGKQAKLFWSDNTSIKGPNMDLQVAKDRSLTATLRNSVKFVIVLHKVWKKHPYHQDYLGFYTLDSHLFSHKVHGLLGQFFHGVSFEVSDVFKGEDPDKPDATMIVKGHKLTVTRGWQKDFRKDVKKGENLPCWFIHNNGTGLIDGGIGDYIVSGLFKTI</sequence>
<comment type="similarity">
    <text evidence="2">Belongs to the ITIH family.</text>
</comment>
<keyword evidence="3" id="KW-0964">Secreted</keyword>
<dbReference type="GO" id="GO:0030212">
    <property type="term" value="P:hyaluronan metabolic process"/>
    <property type="evidence" value="ECO:0007669"/>
    <property type="project" value="InterPro"/>
</dbReference>
<dbReference type="PROSITE" id="PS50234">
    <property type="entry name" value="VWFA"/>
    <property type="match status" value="1"/>
</dbReference>
<keyword evidence="4" id="KW-0646">Protease inhibitor</keyword>
<feature type="signal peptide" evidence="11">
    <location>
        <begin position="1"/>
        <end position="24"/>
    </location>
</feature>
<evidence type="ECO:0000256" key="10">
    <source>
        <dbReference type="ARBA" id="ARBA00039924"/>
    </source>
</evidence>
<organism evidence="14 15">
    <name type="scientific">Hemibagrus wyckioides</name>
    <dbReference type="NCBI Taxonomy" id="337641"/>
    <lineage>
        <taxon>Eukaryota</taxon>
        <taxon>Metazoa</taxon>
        <taxon>Chordata</taxon>
        <taxon>Craniata</taxon>
        <taxon>Vertebrata</taxon>
        <taxon>Euteleostomi</taxon>
        <taxon>Actinopterygii</taxon>
        <taxon>Neopterygii</taxon>
        <taxon>Teleostei</taxon>
        <taxon>Ostariophysi</taxon>
        <taxon>Siluriformes</taxon>
        <taxon>Bagridae</taxon>
        <taxon>Hemibagrus</taxon>
    </lineage>
</organism>
<feature type="chain" id="PRO_5038976281" description="Inter-alpha-trypsin inhibitor heavy chain H3" evidence="11">
    <location>
        <begin position="25"/>
        <end position="907"/>
    </location>
</feature>
<evidence type="ECO:0000313" key="14">
    <source>
        <dbReference type="EMBL" id="KAG7319218.1"/>
    </source>
</evidence>
<dbReference type="Pfam" id="PF06668">
    <property type="entry name" value="ITI_HC_C"/>
    <property type="match status" value="1"/>
</dbReference>
<evidence type="ECO:0000259" key="12">
    <source>
        <dbReference type="PROSITE" id="PS50234"/>
    </source>
</evidence>
<dbReference type="Pfam" id="PF08487">
    <property type="entry name" value="VIT"/>
    <property type="match status" value="1"/>
</dbReference>
<dbReference type="OrthoDB" id="299997at2759"/>
<comment type="caution">
    <text evidence="14">The sequence shown here is derived from an EMBL/GenBank/DDBJ whole genome shotgun (WGS) entry which is preliminary data.</text>
</comment>
<evidence type="ECO:0000256" key="6">
    <source>
        <dbReference type="ARBA" id="ARBA00022900"/>
    </source>
</evidence>
<evidence type="ECO:0000256" key="2">
    <source>
        <dbReference type="ARBA" id="ARBA00010158"/>
    </source>
</evidence>
<dbReference type="GO" id="GO:0005576">
    <property type="term" value="C:extracellular region"/>
    <property type="evidence" value="ECO:0007669"/>
    <property type="project" value="UniProtKB-SubCell"/>
</dbReference>
<evidence type="ECO:0000256" key="8">
    <source>
        <dbReference type="ARBA" id="ARBA00023180"/>
    </source>
</evidence>
<keyword evidence="5 11" id="KW-0732">Signal</keyword>
<name>A0A9D3SH18_9TELE</name>
<dbReference type="PANTHER" id="PTHR10338:SF115">
    <property type="entry name" value="INTER-ALPHA-TRYPSIN INHIBITOR HEAVY CHAIN H3"/>
    <property type="match status" value="1"/>
</dbReference>